<accession>A0ABS7V116</accession>
<dbReference type="EC" id="2.3.3.9" evidence="7"/>
<comment type="caution">
    <text evidence="7">The sequence shown here is derived from an EMBL/GenBank/DDBJ whole genome shotgun (WGS) entry which is preliminary data.</text>
</comment>
<evidence type="ECO:0000313" key="8">
    <source>
        <dbReference type="Proteomes" id="UP001165287"/>
    </source>
</evidence>
<dbReference type="InterPro" id="IPR001465">
    <property type="entry name" value="Malate_synthase_TIM"/>
</dbReference>
<comment type="cofactor">
    <cofactor evidence="1">
        <name>Mg(2+)</name>
        <dbReference type="ChEBI" id="CHEBI:18420"/>
    </cofactor>
</comment>
<feature type="non-terminal residue" evidence="7">
    <location>
        <position position="136"/>
    </location>
</feature>
<protein>
    <submittedName>
        <fullName evidence="7">Malate synthase G</fullName>
        <ecNumber evidence="7">2.3.3.9</ecNumber>
    </submittedName>
</protein>
<evidence type="ECO:0000256" key="3">
    <source>
        <dbReference type="ARBA" id="ARBA00022723"/>
    </source>
</evidence>
<dbReference type="GO" id="GO:0004474">
    <property type="term" value="F:malate synthase activity"/>
    <property type="evidence" value="ECO:0007669"/>
    <property type="project" value="UniProtKB-EC"/>
</dbReference>
<dbReference type="Gene3D" id="3.20.20.360">
    <property type="entry name" value="Malate synthase, domain 3"/>
    <property type="match status" value="1"/>
</dbReference>
<evidence type="ECO:0000313" key="7">
    <source>
        <dbReference type="EMBL" id="MBZ5753987.1"/>
    </source>
</evidence>
<feature type="non-terminal residue" evidence="7">
    <location>
        <position position="1"/>
    </location>
</feature>
<dbReference type="PANTHER" id="PTHR42739">
    <property type="entry name" value="MALATE SYNTHASE G"/>
    <property type="match status" value="1"/>
</dbReference>
<keyword evidence="2" id="KW-0963">Cytoplasm</keyword>
<keyword evidence="4" id="KW-0460">Magnesium</keyword>
<name>A0ABS7V116_9BACI</name>
<dbReference type="Pfam" id="PF01274">
    <property type="entry name" value="MS_TIM-barrel"/>
    <property type="match status" value="1"/>
</dbReference>
<dbReference type="InterPro" id="IPR046363">
    <property type="entry name" value="MS_N_TIM-barrel_dom"/>
</dbReference>
<keyword evidence="7" id="KW-0808">Transferase</keyword>
<dbReference type="SUPFAM" id="SSF51645">
    <property type="entry name" value="Malate synthase G"/>
    <property type="match status" value="1"/>
</dbReference>
<keyword evidence="7" id="KW-0012">Acyltransferase</keyword>
<keyword evidence="5" id="KW-0558">Oxidation</keyword>
<dbReference type="Proteomes" id="UP001165287">
    <property type="component" value="Unassembled WGS sequence"/>
</dbReference>
<organism evidence="7 8">
    <name type="scientific">Metabacillus rhizolycopersici</name>
    <dbReference type="NCBI Taxonomy" id="2875709"/>
    <lineage>
        <taxon>Bacteria</taxon>
        <taxon>Bacillati</taxon>
        <taxon>Bacillota</taxon>
        <taxon>Bacilli</taxon>
        <taxon>Bacillales</taxon>
        <taxon>Bacillaceae</taxon>
        <taxon>Metabacillus</taxon>
    </lineage>
</organism>
<sequence length="136" mass="15072">HLMTTNAILDAAGQEIPEGIMDAVITSLLAKHSLLGNGEYQNSSKGSVYIVKPKMHGSEEVAFAGELFDRVEDMLDLKRNTLKIGVMDEERRTSLNLKACISQVKERVAFINTGFLDRTGDEMHTSMEMGPMIRKS</sequence>
<evidence type="ECO:0000259" key="6">
    <source>
        <dbReference type="Pfam" id="PF01274"/>
    </source>
</evidence>
<evidence type="ECO:0000256" key="1">
    <source>
        <dbReference type="ARBA" id="ARBA00001946"/>
    </source>
</evidence>
<proteinExistence type="predicted"/>
<evidence type="ECO:0000256" key="5">
    <source>
        <dbReference type="ARBA" id="ARBA00023097"/>
    </source>
</evidence>
<keyword evidence="8" id="KW-1185">Reference proteome</keyword>
<gene>
    <name evidence="7" type="ORF">K9V48_28635</name>
</gene>
<dbReference type="PANTHER" id="PTHR42739:SF1">
    <property type="entry name" value="MALATE SYNTHASE G"/>
    <property type="match status" value="1"/>
</dbReference>
<dbReference type="InterPro" id="IPR006253">
    <property type="entry name" value="Malate_synthG"/>
</dbReference>
<dbReference type="InterPro" id="IPR011076">
    <property type="entry name" value="Malate_synth_sf"/>
</dbReference>
<feature type="domain" description="Malate synthase TIM barrel" evidence="6">
    <location>
        <begin position="1"/>
        <end position="133"/>
    </location>
</feature>
<reference evidence="7" key="1">
    <citation type="submission" date="2024-05" db="EMBL/GenBank/DDBJ databases">
        <title>Metabacillus sp. nov., isolated from the rhizosphere soil of tomato plants.</title>
        <authorList>
            <person name="Ma R."/>
        </authorList>
    </citation>
    <scope>NUCLEOTIDE SEQUENCE</scope>
    <source>
        <strain evidence="7">DBTR6</strain>
    </source>
</reference>
<evidence type="ECO:0000256" key="2">
    <source>
        <dbReference type="ARBA" id="ARBA00022490"/>
    </source>
</evidence>
<evidence type="ECO:0000256" key="4">
    <source>
        <dbReference type="ARBA" id="ARBA00022842"/>
    </source>
</evidence>
<dbReference type="EMBL" id="JAIQUM010000282">
    <property type="protein sequence ID" value="MBZ5753987.1"/>
    <property type="molecule type" value="Genomic_DNA"/>
</dbReference>
<keyword evidence="3" id="KW-0479">Metal-binding</keyword>